<organism evidence="1">
    <name type="scientific">Rhizophora mucronata</name>
    <name type="common">Asiatic mangrove</name>
    <dbReference type="NCBI Taxonomy" id="61149"/>
    <lineage>
        <taxon>Eukaryota</taxon>
        <taxon>Viridiplantae</taxon>
        <taxon>Streptophyta</taxon>
        <taxon>Embryophyta</taxon>
        <taxon>Tracheophyta</taxon>
        <taxon>Spermatophyta</taxon>
        <taxon>Magnoliopsida</taxon>
        <taxon>eudicotyledons</taxon>
        <taxon>Gunneridae</taxon>
        <taxon>Pentapetalae</taxon>
        <taxon>rosids</taxon>
        <taxon>fabids</taxon>
        <taxon>Malpighiales</taxon>
        <taxon>Rhizophoraceae</taxon>
        <taxon>Rhizophora</taxon>
    </lineage>
</organism>
<dbReference type="PROSITE" id="PS51257">
    <property type="entry name" value="PROKAR_LIPOPROTEIN"/>
    <property type="match status" value="1"/>
</dbReference>
<protein>
    <submittedName>
        <fullName evidence="1">Uncharacterized protein</fullName>
    </submittedName>
</protein>
<sequence>MRFCLSLFLGMVLLSCFVVVGSVAARFIGWELRGTELICPNNILLILLP</sequence>
<accession>A0A2P2QXH3</accession>
<name>A0A2P2QXH3_RHIMU</name>
<evidence type="ECO:0000313" key="1">
    <source>
        <dbReference type="EMBL" id="MBX71668.1"/>
    </source>
</evidence>
<reference evidence="1" key="1">
    <citation type="submission" date="2018-02" db="EMBL/GenBank/DDBJ databases">
        <title>Rhizophora mucronata_Transcriptome.</title>
        <authorList>
            <person name="Meera S.P."/>
            <person name="Sreeshan A."/>
            <person name="Augustine A."/>
        </authorList>
    </citation>
    <scope>NUCLEOTIDE SEQUENCE</scope>
    <source>
        <tissue evidence="1">Leaf</tissue>
    </source>
</reference>
<proteinExistence type="predicted"/>
<dbReference type="EMBL" id="GGEC01091184">
    <property type="protein sequence ID" value="MBX71668.1"/>
    <property type="molecule type" value="Transcribed_RNA"/>
</dbReference>
<dbReference type="AlphaFoldDB" id="A0A2P2QXH3"/>